<protein>
    <recommendedName>
        <fullName evidence="5">Prophage tail endopeptidase domain-containing protein</fullName>
    </recommendedName>
</protein>
<feature type="domain" description="Prophage endopeptidase tail N-terminal" evidence="2">
    <location>
        <begin position="12"/>
        <end position="91"/>
    </location>
</feature>
<keyword evidence="4" id="KW-1185">Reference proteome</keyword>
<name>A0A679FQC0_9BACL</name>
<evidence type="ECO:0008006" key="5">
    <source>
        <dbReference type="Google" id="ProtNLM"/>
    </source>
</evidence>
<evidence type="ECO:0000313" key="3">
    <source>
        <dbReference type="EMBL" id="BBW97219.1"/>
    </source>
</evidence>
<dbReference type="NCBIfam" id="TIGR01665">
    <property type="entry name" value="put_anti_recept"/>
    <property type="match status" value="1"/>
</dbReference>
<evidence type="ECO:0000259" key="1">
    <source>
        <dbReference type="Pfam" id="PF06605"/>
    </source>
</evidence>
<dbReference type="Pfam" id="PF06605">
    <property type="entry name" value="Prophage_tail"/>
    <property type="match status" value="1"/>
</dbReference>
<dbReference type="InterPro" id="IPR007119">
    <property type="entry name" value="Phage_tail_spike_N"/>
</dbReference>
<reference evidence="4" key="1">
    <citation type="journal article" date="2020" name="Microbiol. Resour. Announc.">
        <title>Complete Genome Sequence of Geobacillus sp. Strain E55-1, Isolated from Mine Geyser in Japan.</title>
        <authorList>
            <person name="Miyazaki K."/>
            <person name="Hase E."/>
            <person name="Tokito N."/>
        </authorList>
    </citation>
    <scope>NUCLEOTIDE SEQUENCE [LARGE SCALE GENOMIC DNA]</scope>
    <source>
        <strain evidence="4">E55-1</strain>
    </source>
</reference>
<dbReference type="InterPro" id="IPR010572">
    <property type="entry name" value="Tail_dom"/>
</dbReference>
<dbReference type="EMBL" id="AP022557">
    <property type="protein sequence ID" value="BBW97219.1"/>
    <property type="molecule type" value="Genomic_DNA"/>
</dbReference>
<proteinExistence type="predicted"/>
<sequence length="548" mass="61953">MHQMNISRDVIRVYDLIGNLSAYLENAKNIHTDDFLNDKSMLYFEMPFNDPKVRLIQYDGQLVYKNRRYIVTEIEDGMEESGRFTFAVTAELAYIELLNKVFPTIEINAEELRNGLEKILSGTGWKVGIIEAGYEDEIFSLKESRKTALWLVRQVAKIVGLEIQWDSMNRLVHFVKRIGSNRGASFRYRKNLKSVKRTITPPEATVIIPYGKNGLTIADVNDGKNYVENYDWYVSQGVSLSEARQKYRKEYILEDERFILPGNLKRYAEDLLKEMAFPRISYQVTVLDLSAITGLEEDKFYLGDDVRIYNEDLNLDVTTRILRMKVYPQEPWRNEVELGFLEPGLGDISNDSISNDVQAAQPDLLFIKSGAAKTIGTSPLFPLQISITNFGSTNAQIGLMLICQAKAALTVTIKLMFNGSDIGPPIKQYMPAGWHTIGLPFIIAQMPSGTGMLEVQMFTDTGTIDIPQDGLQMFVYAQNLLGGISSEVPRPSVAEMYSFNKANYTTIQTRQAVAIVLDGPGRVNVGEHHSLQYENSISTHVAINTIRR</sequence>
<dbReference type="InterPro" id="IPR044051">
    <property type="entry name" value="Prophage_tail_N"/>
</dbReference>
<dbReference type="RefSeq" id="WP_172418639.1">
    <property type="nucleotide sequence ID" value="NZ_AP022557.1"/>
</dbReference>
<feature type="domain" description="Tail spike" evidence="1">
    <location>
        <begin position="99"/>
        <end position="349"/>
    </location>
</feature>
<accession>A0A679FQC0</accession>
<dbReference type="Proteomes" id="UP000501421">
    <property type="component" value="Chromosome"/>
</dbReference>
<dbReference type="AlphaFoldDB" id="A0A679FQC0"/>
<gene>
    <name evidence="3" type="ORF">GsuE55_20520</name>
</gene>
<evidence type="ECO:0000259" key="2">
    <source>
        <dbReference type="Pfam" id="PF18994"/>
    </source>
</evidence>
<organism evidence="3 4">
    <name type="scientific">Geobacillus subterraneus</name>
    <dbReference type="NCBI Taxonomy" id="129338"/>
    <lineage>
        <taxon>Bacteria</taxon>
        <taxon>Bacillati</taxon>
        <taxon>Bacillota</taxon>
        <taxon>Bacilli</taxon>
        <taxon>Bacillales</taxon>
        <taxon>Anoxybacillaceae</taxon>
        <taxon>Geobacillus</taxon>
    </lineage>
</organism>
<evidence type="ECO:0000313" key="4">
    <source>
        <dbReference type="Proteomes" id="UP000501421"/>
    </source>
</evidence>
<dbReference type="Pfam" id="PF18994">
    <property type="entry name" value="Prophage_tailD1"/>
    <property type="match status" value="1"/>
</dbReference>